<keyword evidence="2" id="KW-1185">Reference proteome</keyword>
<evidence type="ECO:0000313" key="1">
    <source>
        <dbReference type="EMBL" id="MDH6285069.1"/>
    </source>
</evidence>
<dbReference type="EMBL" id="JARXVC010000037">
    <property type="protein sequence ID" value="MDH6285069.1"/>
    <property type="molecule type" value="Genomic_DNA"/>
</dbReference>
<sequence>MTTSKHSRGQVSSLYCSPPVMPALLAQMERTYTRQPDPSWPKI</sequence>
<protein>
    <submittedName>
        <fullName evidence="1">Uncharacterized protein</fullName>
    </submittedName>
</protein>
<comment type="caution">
    <text evidence="1">The sequence shown here is derived from an EMBL/GenBank/DDBJ whole genome shotgun (WGS) entry which is preliminary data.</text>
</comment>
<accession>A0ABT6MMZ9</accession>
<name>A0ABT6MMZ9_9NOCA</name>
<organism evidence="1 2">
    <name type="scientific">Prescottella agglutinans</name>
    <dbReference type="NCBI Taxonomy" id="1644129"/>
    <lineage>
        <taxon>Bacteria</taxon>
        <taxon>Bacillati</taxon>
        <taxon>Actinomycetota</taxon>
        <taxon>Actinomycetes</taxon>
        <taxon>Mycobacteriales</taxon>
        <taxon>Nocardiaceae</taxon>
        <taxon>Prescottella</taxon>
    </lineage>
</organism>
<dbReference type="RefSeq" id="WP_280764219.1">
    <property type="nucleotide sequence ID" value="NZ_JARXVC010000037.1"/>
</dbReference>
<gene>
    <name evidence="1" type="ORF">M2280_006333</name>
</gene>
<reference evidence="1 2" key="1">
    <citation type="submission" date="2023-04" db="EMBL/GenBank/DDBJ databases">
        <title>Forest soil microbial communities from Buena Vista Peninsula, Colon Province, Panama.</title>
        <authorList>
            <person name="Bouskill N."/>
        </authorList>
    </citation>
    <scope>NUCLEOTIDE SEQUENCE [LARGE SCALE GENOMIC DNA]</scope>
    <source>
        <strain evidence="1 2">CFH S0262</strain>
    </source>
</reference>
<dbReference type="Proteomes" id="UP001160334">
    <property type="component" value="Unassembled WGS sequence"/>
</dbReference>
<proteinExistence type="predicted"/>
<evidence type="ECO:0000313" key="2">
    <source>
        <dbReference type="Proteomes" id="UP001160334"/>
    </source>
</evidence>